<dbReference type="InterPro" id="IPR046439">
    <property type="entry name" value="ZF_RZ_dom"/>
</dbReference>
<organism evidence="9 10">
    <name type="scientific">Rhizophagus irregularis</name>
    <dbReference type="NCBI Taxonomy" id="588596"/>
    <lineage>
        <taxon>Eukaryota</taxon>
        <taxon>Fungi</taxon>
        <taxon>Fungi incertae sedis</taxon>
        <taxon>Mucoromycota</taxon>
        <taxon>Glomeromycotina</taxon>
        <taxon>Glomeromycetes</taxon>
        <taxon>Glomerales</taxon>
        <taxon>Glomeraceae</taxon>
        <taxon>Rhizophagus</taxon>
    </lineage>
</organism>
<dbReference type="GO" id="GO:0008270">
    <property type="term" value="F:zinc ion binding"/>
    <property type="evidence" value="ECO:0007669"/>
    <property type="project" value="UniProtKB-KW"/>
</dbReference>
<evidence type="ECO:0000313" key="10">
    <source>
        <dbReference type="Proteomes" id="UP000232688"/>
    </source>
</evidence>
<comment type="subcellular location">
    <subcellularLocation>
        <location evidence="1">Cytoplasm</location>
    </subcellularLocation>
</comment>
<evidence type="ECO:0000313" key="11">
    <source>
        <dbReference type="Proteomes" id="UP000232722"/>
    </source>
</evidence>
<dbReference type="AlphaFoldDB" id="A0A2N0RDI9"/>
<dbReference type="Pfam" id="PF20173">
    <property type="entry name" value="ZnF_RZ-type"/>
    <property type="match status" value="1"/>
</dbReference>
<dbReference type="VEuPathDB" id="FungiDB:FUN_009723"/>
<keyword evidence="3" id="KW-0479">Metal-binding</keyword>
<dbReference type="VEuPathDB" id="FungiDB:RhiirFUN_021546"/>
<evidence type="ECO:0000259" key="7">
    <source>
        <dbReference type="Pfam" id="PF20173"/>
    </source>
</evidence>
<dbReference type="VEuPathDB" id="FungiDB:FUN_009722"/>
<reference evidence="8 11" key="1">
    <citation type="submission" date="2016-04" db="EMBL/GenBank/DDBJ databases">
        <title>Genome analyses suggest a sexual origin of heterokaryosis in a supposedly ancient asexual fungus.</title>
        <authorList>
            <person name="Ropars J."/>
            <person name="Sedzielewska K."/>
            <person name="Noel J."/>
            <person name="Charron P."/>
            <person name="Farinelli L."/>
            <person name="Marton T."/>
            <person name="Kruger M."/>
            <person name="Pelin A."/>
            <person name="Brachmann A."/>
            <person name="Corradi N."/>
        </authorList>
    </citation>
    <scope>NUCLEOTIDE SEQUENCE [LARGE SCALE GENOMIC DNA]</scope>
    <source>
        <strain evidence="8 11">A5</strain>
    </source>
</reference>
<reference evidence="9 10" key="3">
    <citation type="submission" date="2017-10" db="EMBL/GenBank/DDBJ databases">
        <title>Extensive intraspecific genome diversity in a model arbuscular mycorrhizal fungus.</title>
        <authorList>
            <person name="Chen E.C.H."/>
            <person name="Morin E."/>
            <person name="Baudet D."/>
            <person name="Noel J."/>
            <person name="Ndikumana S."/>
            <person name="Charron P."/>
            <person name="St-Onge C."/>
            <person name="Giorgi J."/>
            <person name="Grigoriev I.V."/>
            <person name="Roux C."/>
            <person name="Martin F.M."/>
            <person name="Corradi N."/>
        </authorList>
    </citation>
    <scope>NUCLEOTIDE SEQUENCE [LARGE SCALE GENOMIC DNA]</scope>
    <source>
        <strain evidence="9 10">A1</strain>
    </source>
</reference>
<feature type="domain" description="RZ-type" evidence="7">
    <location>
        <begin position="164"/>
        <end position="203"/>
    </location>
</feature>
<dbReference type="VEuPathDB" id="FungiDB:RhiirA1_539209"/>
<comment type="caution">
    <text evidence="9">The sequence shown here is derived from an EMBL/GenBank/DDBJ whole genome shotgun (WGS) entry which is preliminary data.</text>
</comment>
<evidence type="ECO:0000256" key="5">
    <source>
        <dbReference type="ARBA" id="ARBA00022833"/>
    </source>
</evidence>
<dbReference type="Proteomes" id="UP000232722">
    <property type="component" value="Unassembled WGS sequence"/>
</dbReference>
<dbReference type="EMBL" id="LLXH01000996">
    <property type="protein sequence ID" value="PKC61372.1"/>
    <property type="molecule type" value="Genomic_DNA"/>
</dbReference>
<proteinExistence type="predicted"/>
<dbReference type="GO" id="GO:0005737">
    <property type="term" value="C:cytoplasm"/>
    <property type="evidence" value="ECO:0007669"/>
    <property type="project" value="UniProtKB-SubCell"/>
</dbReference>
<dbReference type="EMBL" id="LLXJ01000843">
    <property type="protein sequence ID" value="PKC05715.1"/>
    <property type="molecule type" value="Genomic_DNA"/>
</dbReference>
<sequence length="665" mass="76329">MYFLRDLRQRDFSIDDVRRFCETQKAILPWLGTLNWEDIGENRLPFNPYCDLPEYNEVEESFMSYHGINNKASFQGLVQRMNKPTITMKISLIGLFFIRLHATRASREWRHPDIQSANFLARELMGMDLPLEPNSSQLAMYLHRLPDCQNLFILTCISTAAEGVTRYVCKYGMKYFIANWCTAVTTSKCPNCGNTIGGIAINQAGSLPPASYCILHLIVHALIGASASQPALAFPRKNNQTATDAERNITETLANYLVKLDESLAKNQKNSFIESEICQTLFMGKQYREYMSNMANEDNYPFLSILFKYSGQLELLKHLLPIVKFVQILNSKLGYHLTRQNAKEMDFKTFLEKESDDDENHNSLKTAFEKVECIVYGLMESKDTGIFLCAILDYLVHIPNNFLEEVMVIPPGTCKSLKFLDEPTVNVEKTVSSTSKIQPHTSSGYYLQSIQRNLAVARGQVIVYDLTKIEEELANILAFEKDITEILNDVDNLITQEPIPIEKMNLLKFSKNPTSVTEDNISKILSSLEVLLCFITRTKVRDENKSIKDYVLQWKKLSSLYKREGFSKVLNIDLRLKHIVSLYELVEEQVADAKIEYIHKKYKKTLSTDMKTEILESIYFEQQTTTKKVIPAEAFALALKRFMLRFLTLESQEERDGIVTYLFTG</sequence>
<evidence type="ECO:0000256" key="1">
    <source>
        <dbReference type="ARBA" id="ARBA00004496"/>
    </source>
</evidence>
<dbReference type="VEuPathDB" id="FungiDB:RhiirFUN_021545"/>
<gene>
    <name evidence="9" type="ORF">RhiirA1_539209</name>
    <name evidence="8" type="ORF">RhiirA5_501904</name>
</gene>
<keyword evidence="5" id="KW-0862">Zinc</keyword>
<evidence type="ECO:0000256" key="4">
    <source>
        <dbReference type="ARBA" id="ARBA00022771"/>
    </source>
</evidence>
<dbReference type="GO" id="GO:0002376">
    <property type="term" value="P:immune system process"/>
    <property type="evidence" value="ECO:0007669"/>
    <property type="project" value="UniProtKB-KW"/>
</dbReference>
<reference evidence="8 11" key="2">
    <citation type="submission" date="2017-09" db="EMBL/GenBank/DDBJ databases">
        <title>Extensive intraspecific genome diversity in a model arbuscular mycorrhizal fungus.</title>
        <authorList>
            <person name="Chen E.C."/>
            <person name="Morin E."/>
            <person name="Beaudet D."/>
            <person name="Noel J."/>
            <person name="Ndikumana S."/>
            <person name="Charron P."/>
            <person name="St-Onge C."/>
            <person name="Giorgi J."/>
            <person name="Grigoriev I.V."/>
            <person name="Roux C."/>
            <person name="Martin F.M."/>
            <person name="Corradi N."/>
        </authorList>
    </citation>
    <scope>NUCLEOTIDE SEQUENCE [LARGE SCALE GENOMIC DNA]</scope>
    <source>
        <strain evidence="8 11">A5</strain>
    </source>
</reference>
<reference evidence="9 10" key="4">
    <citation type="submission" date="2017-10" db="EMBL/GenBank/DDBJ databases">
        <title>Genome analyses suggest a sexual origin of heterokaryosis in a supposedly ancient asexual fungus.</title>
        <authorList>
            <person name="Corradi N."/>
            <person name="Sedzielewska K."/>
            <person name="Noel J."/>
            <person name="Charron P."/>
            <person name="Farinelli L."/>
            <person name="Marton T."/>
            <person name="Kruger M."/>
            <person name="Pelin A."/>
            <person name="Brachmann A."/>
            <person name="Corradi N."/>
        </authorList>
    </citation>
    <scope>NUCLEOTIDE SEQUENCE [LARGE SCALE GENOMIC DNA]</scope>
    <source>
        <strain evidence="9 10">A1</strain>
    </source>
</reference>
<protein>
    <recommendedName>
        <fullName evidence="7">RZ-type domain-containing protein</fullName>
    </recommendedName>
</protein>
<keyword evidence="6" id="KW-0391">Immunity</keyword>
<keyword evidence="2" id="KW-0963">Cytoplasm</keyword>
<name>A0A2N0RDI9_9GLOM</name>
<accession>A0A2N0RDI9</accession>
<evidence type="ECO:0000256" key="2">
    <source>
        <dbReference type="ARBA" id="ARBA00022490"/>
    </source>
</evidence>
<evidence type="ECO:0000313" key="9">
    <source>
        <dbReference type="EMBL" id="PKC61372.1"/>
    </source>
</evidence>
<evidence type="ECO:0000256" key="6">
    <source>
        <dbReference type="ARBA" id="ARBA00022859"/>
    </source>
</evidence>
<keyword evidence="4" id="KW-0863">Zinc-finger</keyword>
<evidence type="ECO:0000256" key="3">
    <source>
        <dbReference type="ARBA" id="ARBA00022723"/>
    </source>
</evidence>
<evidence type="ECO:0000313" key="8">
    <source>
        <dbReference type="EMBL" id="PKC05715.1"/>
    </source>
</evidence>
<dbReference type="Proteomes" id="UP000232688">
    <property type="component" value="Unassembled WGS sequence"/>
</dbReference>